<dbReference type="InParanoid" id="I7M895"/>
<protein>
    <submittedName>
        <fullName evidence="5">M20/M25/M40 family peptidase</fullName>
    </submittedName>
</protein>
<organism evidence="5 6">
    <name type="scientific">Tetrahymena thermophila (strain SB210)</name>
    <dbReference type="NCBI Taxonomy" id="312017"/>
    <lineage>
        <taxon>Eukaryota</taxon>
        <taxon>Sar</taxon>
        <taxon>Alveolata</taxon>
        <taxon>Ciliophora</taxon>
        <taxon>Intramacronucleata</taxon>
        <taxon>Oligohymenophorea</taxon>
        <taxon>Hymenostomatida</taxon>
        <taxon>Tetrahymenina</taxon>
        <taxon>Tetrahymenidae</taxon>
        <taxon>Tetrahymena</taxon>
    </lineage>
</organism>
<feature type="domain" description="Peptidase M20 dimerisation" evidence="4">
    <location>
        <begin position="214"/>
        <end position="370"/>
    </location>
</feature>
<dbReference type="Pfam" id="PF01546">
    <property type="entry name" value="Peptidase_M20"/>
    <property type="match status" value="1"/>
</dbReference>
<dbReference type="OrthoDB" id="7832001at2759"/>
<dbReference type="GeneID" id="7824400"/>
<dbReference type="Pfam" id="PF07687">
    <property type="entry name" value="M20_dimer"/>
    <property type="match status" value="1"/>
</dbReference>
<dbReference type="STRING" id="312017.I7M895"/>
<evidence type="ECO:0000256" key="2">
    <source>
        <dbReference type="ARBA" id="ARBA00022723"/>
    </source>
</evidence>
<accession>I7M895</accession>
<evidence type="ECO:0000256" key="3">
    <source>
        <dbReference type="ARBA" id="ARBA00022801"/>
    </source>
</evidence>
<keyword evidence="3" id="KW-0378">Hydrolase</keyword>
<keyword evidence="6" id="KW-1185">Reference proteome</keyword>
<dbReference type="GO" id="GO:0006508">
    <property type="term" value="P:proteolysis"/>
    <property type="evidence" value="ECO:0007669"/>
    <property type="project" value="UniProtKB-KW"/>
</dbReference>
<evidence type="ECO:0000313" key="6">
    <source>
        <dbReference type="Proteomes" id="UP000009168"/>
    </source>
</evidence>
<name>I7M895_TETTS</name>
<dbReference type="Proteomes" id="UP000009168">
    <property type="component" value="Unassembled WGS sequence"/>
</dbReference>
<dbReference type="SUPFAM" id="SSF53187">
    <property type="entry name" value="Zn-dependent exopeptidases"/>
    <property type="match status" value="1"/>
</dbReference>
<keyword evidence="2" id="KW-0479">Metal-binding</keyword>
<dbReference type="eggNOG" id="KOG2276">
    <property type="taxonomic scope" value="Eukaryota"/>
</dbReference>
<dbReference type="GO" id="GO:0046872">
    <property type="term" value="F:metal ion binding"/>
    <property type="evidence" value="ECO:0007669"/>
    <property type="project" value="UniProtKB-KW"/>
</dbReference>
<dbReference type="PANTHER" id="PTHR43270">
    <property type="entry name" value="BETA-ALA-HIS DIPEPTIDASE"/>
    <property type="match status" value="1"/>
</dbReference>
<evidence type="ECO:0000313" key="5">
    <source>
        <dbReference type="EMBL" id="EAR97423.3"/>
    </source>
</evidence>
<evidence type="ECO:0000259" key="4">
    <source>
        <dbReference type="Pfam" id="PF07687"/>
    </source>
</evidence>
<dbReference type="InterPro" id="IPR002933">
    <property type="entry name" value="Peptidase_M20"/>
</dbReference>
<sequence length="479" mass="53281">MSYLRTKDQVQQIKEYVNSQFSSNIVPSIMDYIRIPNLSPMYDPEWNKNGLLMKAAEHIKAWVIAQELKGASVQIIQDEGKPPLLFIEVNPTDNSGKSILFYGHYDKQPHFSGWMEGTGPTTPVIIDGKLYGRGGSDDGYSVYAAVTSIKACQKLGFPHPRCIITIEGEEESGSFHYMNYLERLKDKIQTPDYIFCLDSGCGTYDTMWLTTCLRGNIKAEITVKVLNEGVHSGDASGVVPSGFRILRNLLDRLEDSKSGQVHELFQTNIPAHRYSQACDVAKDLSKDIFLKFPYSNNTKSMSQDPLQAYLNKTWRPQLAVVGADGLPACQTAGNVLLPETKIRISLRLPPNLDAVQAGKNLKELIESNPPYDATVTCDILSSANGWDAKETPEHLTNSFNQSSLNYFNNESRFLAEGGSIPLMNKLQDKFPNINFIVTGVLGPHSNAHGPNEMLHLQFTENLICCMSQIVADTSAYHSQ</sequence>
<proteinExistence type="predicted"/>
<evidence type="ECO:0000256" key="1">
    <source>
        <dbReference type="ARBA" id="ARBA00022670"/>
    </source>
</evidence>
<dbReference type="CDD" id="cd05682">
    <property type="entry name" value="M20_dipept_dapE"/>
    <property type="match status" value="1"/>
</dbReference>
<reference evidence="6" key="1">
    <citation type="journal article" date="2006" name="PLoS Biol.">
        <title>Macronuclear genome sequence of the ciliate Tetrahymena thermophila, a model eukaryote.</title>
        <authorList>
            <person name="Eisen J.A."/>
            <person name="Coyne R.S."/>
            <person name="Wu M."/>
            <person name="Wu D."/>
            <person name="Thiagarajan M."/>
            <person name="Wortman J.R."/>
            <person name="Badger J.H."/>
            <person name="Ren Q."/>
            <person name="Amedeo P."/>
            <person name="Jones K.M."/>
            <person name="Tallon L.J."/>
            <person name="Delcher A.L."/>
            <person name="Salzberg S.L."/>
            <person name="Silva J.C."/>
            <person name="Haas B.J."/>
            <person name="Majoros W.H."/>
            <person name="Farzad M."/>
            <person name="Carlton J.M."/>
            <person name="Smith R.K. Jr."/>
            <person name="Garg J."/>
            <person name="Pearlman R.E."/>
            <person name="Karrer K.M."/>
            <person name="Sun L."/>
            <person name="Manning G."/>
            <person name="Elde N.C."/>
            <person name="Turkewitz A.P."/>
            <person name="Asai D.J."/>
            <person name="Wilkes D.E."/>
            <person name="Wang Y."/>
            <person name="Cai H."/>
            <person name="Collins K."/>
            <person name="Stewart B.A."/>
            <person name="Lee S.R."/>
            <person name="Wilamowska K."/>
            <person name="Weinberg Z."/>
            <person name="Ruzzo W.L."/>
            <person name="Wloga D."/>
            <person name="Gaertig J."/>
            <person name="Frankel J."/>
            <person name="Tsao C.-C."/>
            <person name="Gorovsky M.A."/>
            <person name="Keeling P.J."/>
            <person name="Waller R.F."/>
            <person name="Patron N.J."/>
            <person name="Cherry J.M."/>
            <person name="Stover N.A."/>
            <person name="Krieger C.J."/>
            <person name="del Toro C."/>
            <person name="Ryder H.F."/>
            <person name="Williamson S.C."/>
            <person name="Barbeau R.A."/>
            <person name="Hamilton E.P."/>
            <person name="Orias E."/>
        </authorList>
    </citation>
    <scope>NUCLEOTIDE SEQUENCE [LARGE SCALE GENOMIC DNA]</scope>
    <source>
        <strain evidence="6">SB210</strain>
    </source>
</reference>
<dbReference type="Gene3D" id="3.40.630.10">
    <property type="entry name" value="Zn peptidases"/>
    <property type="match status" value="1"/>
</dbReference>
<dbReference type="EMBL" id="GG662666">
    <property type="protein sequence ID" value="EAR97423.3"/>
    <property type="molecule type" value="Genomic_DNA"/>
</dbReference>
<dbReference type="KEGG" id="tet:TTHERM_00340040"/>
<dbReference type="Gene3D" id="3.30.70.360">
    <property type="match status" value="1"/>
</dbReference>
<dbReference type="InterPro" id="IPR011650">
    <property type="entry name" value="Peptidase_M20_dimer"/>
</dbReference>
<dbReference type="PANTHER" id="PTHR43270:SF4">
    <property type="entry name" value="CARNOSINE DIPEPTIDASE 2, ISOFORM A"/>
    <property type="match status" value="1"/>
</dbReference>
<dbReference type="AlphaFoldDB" id="I7M895"/>
<dbReference type="GO" id="GO:0008233">
    <property type="term" value="F:peptidase activity"/>
    <property type="evidence" value="ECO:0007669"/>
    <property type="project" value="UniProtKB-KW"/>
</dbReference>
<dbReference type="RefSeq" id="XP_001017668.3">
    <property type="nucleotide sequence ID" value="XM_001017668.3"/>
</dbReference>
<gene>
    <name evidence="5" type="ORF">TTHERM_00340040</name>
</gene>
<keyword evidence="1" id="KW-0645">Protease</keyword>
<dbReference type="InterPro" id="IPR051458">
    <property type="entry name" value="Cyt/Met_Dipeptidase"/>
</dbReference>